<evidence type="ECO:0000313" key="2">
    <source>
        <dbReference type="EMBL" id="KAK2634008.1"/>
    </source>
</evidence>
<gene>
    <name evidence="2" type="ORF">Ddye_028800</name>
</gene>
<name>A0AAD9WL59_9ROSI</name>
<comment type="caution">
    <text evidence="2">The sequence shown here is derived from an EMBL/GenBank/DDBJ whole genome shotgun (WGS) entry which is preliminary data.</text>
</comment>
<dbReference type="EMBL" id="JANJYI010000009">
    <property type="protein sequence ID" value="KAK2634008.1"/>
    <property type="molecule type" value="Genomic_DNA"/>
</dbReference>
<accession>A0AAD9WL59</accession>
<keyword evidence="1" id="KW-0732">Signal</keyword>
<organism evidence="2 3">
    <name type="scientific">Dipteronia dyeriana</name>
    <dbReference type="NCBI Taxonomy" id="168575"/>
    <lineage>
        <taxon>Eukaryota</taxon>
        <taxon>Viridiplantae</taxon>
        <taxon>Streptophyta</taxon>
        <taxon>Embryophyta</taxon>
        <taxon>Tracheophyta</taxon>
        <taxon>Spermatophyta</taxon>
        <taxon>Magnoliopsida</taxon>
        <taxon>eudicotyledons</taxon>
        <taxon>Gunneridae</taxon>
        <taxon>Pentapetalae</taxon>
        <taxon>rosids</taxon>
        <taxon>malvids</taxon>
        <taxon>Sapindales</taxon>
        <taxon>Sapindaceae</taxon>
        <taxon>Hippocastanoideae</taxon>
        <taxon>Acereae</taxon>
        <taxon>Dipteronia</taxon>
    </lineage>
</organism>
<reference evidence="2" key="1">
    <citation type="journal article" date="2023" name="Plant J.">
        <title>Genome sequences and population genomics provide insights into the demographic history, inbreeding, and mutation load of two 'living fossil' tree species of Dipteronia.</title>
        <authorList>
            <person name="Feng Y."/>
            <person name="Comes H.P."/>
            <person name="Chen J."/>
            <person name="Zhu S."/>
            <person name="Lu R."/>
            <person name="Zhang X."/>
            <person name="Li P."/>
            <person name="Qiu J."/>
            <person name="Olsen K.M."/>
            <person name="Qiu Y."/>
        </authorList>
    </citation>
    <scope>NUCLEOTIDE SEQUENCE</scope>
    <source>
        <strain evidence="2">KIB01</strain>
    </source>
</reference>
<proteinExistence type="predicted"/>
<dbReference type="AlphaFoldDB" id="A0AAD9WL59"/>
<keyword evidence="3" id="KW-1185">Reference proteome</keyword>
<feature type="chain" id="PRO_5042167130" evidence="1">
    <location>
        <begin position="28"/>
        <end position="74"/>
    </location>
</feature>
<sequence>MFPVMISLLSMHAQFSLFYCLKLVVRGNQYYNKDGILEDVAGPTLLVISCSFKDMETGESYSTSLTLSCGPLPT</sequence>
<evidence type="ECO:0000256" key="1">
    <source>
        <dbReference type="SAM" id="SignalP"/>
    </source>
</evidence>
<dbReference type="Proteomes" id="UP001280121">
    <property type="component" value="Unassembled WGS sequence"/>
</dbReference>
<evidence type="ECO:0000313" key="3">
    <source>
        <dbReference type="Proteomes" id="UP001280121"/>
    </source>
</evidence>
<protein>
    <submittedName>
        <fullName evidence="2">Uncharacterized protein</fullName>
    </submittedName>
</protein>
<feature type="signal peptide" evidence="1">
    <location>
        <begin position="1"/>
        <end position="27"/>
    </location>
</feature>